<keyword evidence="8" id="KW-1133">Transmembrane helix</keyword>
<evidence type="ECO:0000313" key="14">
    <source>
        <dbReference type="EMBL" id="CAD6252587.1"/>
    </source>
</evidence>
<dbReference type="InterPro" id="IPR023395">
    <property type="entry name" value="MCP_dom_sf"/>
</dbReference>
<dbReference type="GO" id="GO:0008318">
    <property type="term" value="F:protein prenyltransferase activity"/>
    <property type="evidence" value="ECO:0007669"/>
    <property type="project" value="InterPro"/>
</dbReference>
<dbReference type="PANTHER" id="PTHR45618">
    <property type="entry name" value="MITOCHONDRIAL DICARBOXYLATE CARRIER-RELATED"/>
    <property type="match status" value="1"/>
</dbReference>
<keyword evidence="15" id="KW-1185">Reference proteome</keyword>
<dbReference type="Proteomes" id="UP000604825">
    <property type="component" value="Unassembled WGS sequence"/>
</dbReference>
<sequence length="990" mass="109146">MPGDHSSKVDISFAGRFTASAIAACFAEICTIPLDTAKVRLQLQKNVVAAAAGDAAPALPKYRGLLGTAATIAREEGAAALWKGIVPGLHRQCIYGGLRIGLYEPVKSFYVGKDHVGDVPLSKKIAAGFTTGAIAISIANPTDLVKVRLQAEGKLAPGVPRRYTGAMDAYSKIARQEGIAALWTGLGPNVARNAIINAAELASYDQVKQTILKLPGFKDDVITHLFAGLGAGFFAVCVGSPVDVVKSRMMGDSAYKSTLDCFVKTLKNDKIYRYDLPLNTSNSCRPFGILQRLPAKLCKTGILECDYVLDIRAGSKAVCEETGKLKIELFLLKKQAAAAMVLRTRRSRAYNNKHSTVQCGLVIWRRKQYSNSDVAPDLHLAEERVPPLGDDLPRGGVGDEDVRARVGALVSERPGGDAEGVPGRGGGEVDGHVDGDLEVVAVGHGGGGADLVHQSHNGAGGYVIVAGCEACGDREGAEDVARADALHADPLQREPLEEAGAGLPPRDGGSGSNSSSSVQRVHQRAILIAHPYLQQRLQVMVIRSRHGSPFACSQQFAYPFFPLVGNLGAPKKWGGEEPEQDKGEEGVGPHVSCRNCKVINVLIIPFRSIRSDEVGFLHPTQFCSLEDDDSNSQHPEPHHTRYLWCRDHKLAISAEILPRLYRAAQDAYCNARDAPLSPTHLMRHTKALLILCPDLLTAWNSRKMVLSAEYDFTKLKDELQLCALILSYSPKNESTWSHRRWVIKQVAEQHQDMSEIIENESILVKEIAEKSKMNYRAWRHRCWLIPYMTRKQVLDELKKSTRWSELHVADNCCFHYRRSLLLALLESRLGNGEDSLSWESETYLLWKEELRWDEMLIRRYQGRESLWNHRRFLSQWWIQHLLTVEETCLSTMSQVDLFVTQEIYLLSECLNDPEDEFDESRVQAELSAVYILWISKAITTPLALLPTSPSIEKEAGREAAFHFHGEAAGRDGKSLQAGEEAVVDESAGLG</sequence>
<feature type="region of interest" description="Disordered" evidence="13">
    <location>
        <begin position="968"/>
        <end position="990"/>
    </location>
</feature>
<evidence type="ECO:0000256" key="12">
    <source>
        <dbReference type="PROSITE-ProRule" id="PRU00282"/>
    </source>
</evidence>
<name>A0A811Q5S0_9POAL</name>
<evidence type="ECO:0000313" key="15">
    <source>
        <dbReference type="Proteomes" id="UP000604825"/>
    </source>
</evidence>
<keyword evidence="6" id="KW-0677">Repeat</keyword>
<comment type="subcellular location">
    <subcellularLocation>
        <location evidence="1">Membrane</location>
        <topology evidence="1">Multi-pass membrane protein</topology>
    </subcellularLocation>
    <subcellularLocation>
        <location evidence="2">Mitochondrion inner membrane</location>
    </subcellularLocation>
</comment>
<dbReference type="PROSITE" id="PS51147">
    <property type="entry name" value="PFTA"/>
    <property type="match status" value="1"/>
</dbReference>
<dbReference type="EMBL" id="CAJGYO010000009">
    <property type="protein sequence ID" value="CAD6252587.1"/>
    <property type="molecule type" value="Genomic_DNA"/>
</dbReference>
<dbReference type="FunFam" id="1.50.40.10:FF:000019">
    <property type="entry name" value="Mitochondrial uncoupling protein 1"/>
    <property type="match status" value="1"/>
</dbReference>
<dbReference type="Gene3D" id="1.50.40.10">
    <property type="entry name" value="Mitochondrial carrier domain"/>
    <property type="match status" value="1"/>
</dbReference>
<dbReference type="InterPro" id="IPR002067">
    <property type="entry name" value="MCP"/>
</dbReference>
<proteinExistence type="inferred from homology"/>
<keyword evidence="4" id="KW-0813">Transport</keyword>
<dbReference type="PROSITE" id="PS50920">
    <property type="entry name" value="SOLCAR"/>
    <property type="match status" value="3"/>
</dbReference>
<dbReference type="GO" id="GO:0005743">
    <property type="term" value="C:mitochondrial inner membrane"/>
    <property type="evidence" value="ECO:0007669"/>
    <property type="project" value="UniProtKB-SubCell"/>
</dbReference>
<dbReference type="Pfam" id="PF00153">
    <property type="entry name" value="Mito_carr"/>
    <property type="match status" value="3"/>
</dbReference>
<keyword evidence="7" id="KW-0999">Mitochondrion inner membrane</keyword>
<feature type="repeat" description="Solcar" evidence="12">
    <location>
        <begin position="11"/>
        <end position="109"/>
    </location>
</feature>
<dbReference type="AlphaFoldDB" id="A0A811Q5S0"/>
<feature type="repeat" description="Solcar" evidence="12">
    <location>
        <begin position="219"/>
        <end position="301"/>
    </location>
</feature>
<dbReference type="SUPFAM" id="SSF48439">
    <property type="entry name" value="Protein prenylyltransferase"/>
    <property type="match status" value="1"/>
</dbReference>
<evidence type="ECO:0000256" key="4">
    <source>
        <dbReference type="ARBA" id="ARBA00022448"/>
    </source>
</evidence>
<organism evidence="14 15">
    <name type="scientific">Miscanthus lutarioriparius</name>
    <dbReference type="NCBI Taxonomy" id="422564"/>
    <lineage>
        <taxon>Eukaryota</taxon>
        <taxon>Viridiplantae</taxon>
        <taxon>Streptophyta</taxon>
        <taxon>Embryophyta</taxon>
        <taxon>Tracheophyta</taxon>
        <taxon>Spermatophyta</taxon>
        <taxon>Magnoliopsida</taxon>
        <taxon>Liliopsida</taxon>
        <taxon>Poales</taxon>
        <taxon>Poaceae</taxon>
        <taxon>PACMAD clade</taxon>
        <taxon>Panicoideae</taxon>
        <taxon>Andropogonodae</taxon>
        <taxon>Andropogoneae</taxon>
        <taxon>Saccharinae</taxon>
        <taxon>Miscanthus</taxon>
    </lineage>
</organism>
<evidence type="ECO:0000256" key="6">
    <source>
        <dbReference type="ARBA" id="ARBA00022737"/>
    </source>
</evidence>
<evidence type="ECO:0000256" key="8">
    <source>
        <dbReference type="ARBA" id="ARBA00022989"/>
    </source>
</evidence>
<dbReference type="Gene3D" id="1.25.40.120">
    <property type="entry name" value="Protein prenylyltransferase"/>
    <property type="match status" value="1"/>
</dbReference>
<evidence type="ECO:0000256" key="13">
    <source>
        <dbReference type="SAM" id="MobiDB-lite"/>
    </source>
</evidence>
<dbReference type="FunFam" id="1.25.40.120:FF:000017">
    <property type="entry name" value="Protein prenylyltransferase superfamily protein"/>
    <property type="match status" value="1"/>
</dbReference>
<comment type="similarity">
    <text evidence="3">Belongs to the mitochondrial carrier (TC 2.A.29) family.</text>
</comment>
<dbReference type="InterPro" id="IPR050391">
    <property type="entry name" value="Mito_Metabolite_Transporter"/>
</dbReference>
<keyword evidence="10" id="KW-0496">Mitochondrion</keyword>
<feature type="region of interest" description="Disordered" evidence="13">
    <location>
        <begin position="488"/>
        <end position="517"/>
    </location>
</feature>
<dbReference type="Pfam" id="PF01239">
    <property type="entry name" value="PPTA"/>
    <property type="match status" value="2"/>
</dbReference>
<dbReference type="SUPFAM" id="SSF103506">
    <property type="entry name" value="Mitochondrial carrier"/>
    <property type="match status" value="1"/>
</dbReference>
<dbReference type="PRINTS" id="PR00784">
    <property type="entry name" value="MTUNCOUPLING"/>
</dbReference>
<evidence type="ECO:0000256" key="9">
    <source>
        <dbReference type="ARBA" id="ARBA00023016"/>
    </source>
</evidence>
<dbReference type="OrthoDB" id="1924260at2759"/>
<accession>A0A811Q5S0</accession>
<protein>
    <submittedName>
        <fullName evidence="14">Uncharacterized protein</fullName>
    </submittedName>
</protein>
<evidence type="ECO:0000256" key="2">
    <source>
        <dbReference type="ARBA" id="ARBA00004273"/>
    </source>
</evidence>
<keyword evidence="5 12" id="KW-0812">Transmembrane</keyword>
<keyword evidence="11 12" id="KW-0472">Membrane</keyword>
<reference evidence="14" key="1">
    <citation type="submission" date="2020-10" db="EMBL/GenBank/DDBJ databases">
        <authorList>
            <person name="Han B."/>
            <person name="Lu T."/>
            <person name="Zhao Q."/>
            <person name="Huang X."/>
            <person name="Zhao Y."/>
        </authorList>
    </citation>
    <scope>NUCLEOTIDE SEQUENCE</scope>
</reference>
<evidence type="ECO:0000256" key="5">
    <source>
        <dbReference type="ARBA" id="ARBA00022692"/>
    </source>
</evidence>
<evidence type="ECO:0000256" key="1">
    <source>
        <dbReference type="ARBA" id="ARBA00004141"/>
    </source>
</evidence>
<evidence type="ECO:0000256" key="7">
    <source>
        <dbReference type="ARBA" id="ARBA00022792"/>
    </source>
</evidence>
<evidence type="ECO:0000256" key="11">
    <source>
        <dbReference type="ARBA" id="ARBA00023136"/>
    </source>
</evidence>
<evidence type="ECO:0000256" key="10">
    <source>
        <dbReference type="ARBA" id="ARBA00023128"/>
    </source>
</evidence>
<feature type="repeat" description="Solcar" evidence="12">
    <location>
        <begin position="119"/>
        <end position="210"/>
    </location>
</feature>
<keyword evidence="9" id="KW-0346">Stress response</keyword>
<dbReference type="GO" id="GO:0015171">
    <property type="term" value="F:amino acid transmembrane transporter activity"/>
    <property type="evidence" value="ECO:0007669"/>
    <property type="project" value="UniProtKB-ARBA"/>
</dbReference>
<dbReference type="InterPro" id="IPR002088">
    <property type="entry name" value="Prenyl_trans_a"/>
</dbReference>
<dbReference type="InterPro" id="IPR018108">
    <property type="entry name" value="MCP_transmembrane"/>
</dbReference>
<gene>
    <name evidence="14" type="ORF">NCGR_LOCUS36236</name>
</gene>
<comment type="caution">
    <text evidence="14">The sequence shown here is derived from an EMBL/GenBank/DDBJ whole genome shotgun (WGS) entry which is preliminary data.</text>
</comment>
<evidence type="ECO:0000256" key="3">
    <source>
        <dbReference type="ARBA" id="ARBA00006375"/>
    </source>
</evidence>